<dbReference type="InterPro" id="IPR026173">
    <property type="entry name" value="SPAG17"/>
</dbReference>
<feature type="region of interest" description="Disordered" evidence="1">
    <location>
        <begin position="1090"/>
        <end position="1127"/>
    </location>
</feature>
<reference evidence="2" key="1">
    <citation type="submission" date="2021-03" db="EMBL/GenBank/DDBJ databases">
        <authorList>
            <person name="Tran Van P."/>
        </authorList>
    </citation>
    <scope>NUCLEOTIDE SEQUENCE</scope>
</reference>
<feature type="compositionally biased region" description="Polar residues" evidence="1">
    <location>
        <begin position="196"/>
        <end position="207"/>
    </location>
</feature>
<accession>A0ABN7P1M4</accession>
<name>A0ABN7P1M4_TIMPD</name>
<feature type="region of interest" description="Disordered" evidence="1">
    <location>
        <begin position="902"/>
        <end position="924"/>
    </location>
</feature>
<feature type="region of interest" description="Disordered" evidence="1">
    <location>
        <begin position="1"/>
        <end position="31"/>
    </location>
</feature>
<gene>
    <name evidence="2" type="ORF">TPAB3V08_LOCUS7954</name>
</gene>
<keyword evidence="3" id="KW-1185">Reference proteome</keyword>
<feature type="compositionally biased region" description="Polar residues" evidence="1">
    <location>
        <begin position="15"/>
        <end position="27"/>
    </location>
</feature>
<dbReference type="Proteomes" id="UP001153148">
    <property type="component" value="Unassembled WGS sequence"/>
</dbReference>
<feature type="region of interest" description="Disordered" evidence="1">
    <location>
        <begin position="1762"/>
        <end position="1789"/>
    </location>
</feature>
<evidence type="ECO:0000313" key="3">
    <source>
        <dbReference type="Proteomes" id="UP001153148"/>
    </source>
</evidence>
<feature type="compositionally biased region" description="Basic and acidic residues" evidence="1">
    <location>
        <begin position="1697"/>
        <end position="1734"/>
    </location>
</feature>
<sequence length="1789" mass="203838">KSDKCPKGAPRQRKTTTAPKRTSSLNKARQKVEPKFTWENSFDAVELNDSDWTCSVALLVESKESESVLIEQLNEAIDSGQRRVLKKISYKELLQMVQGSRISQAGLRTAENIVQPRTVLREEALKCLGPNSDGKLPAQLLARLLKLRIMALKEETKELDREQWIDLDKLDVNRQVVEKRKSGQFTDQEQLVSKTSLSVSQAVNDGKNANDTHELKKRRKDVIEPQESNHLSQVETCKSPTKLKKRGEEWKSTAYIDDAPKDGAQLYIVVTGFYDPGLPLEMVLKNIPLFCFVKITTEDDILNGYNTGTASVLSHLNRQMKDRDNITVHKTAINTEIKGQAAEVHEQVSRKISKFWEEFNLTMKNLAHVQLLKNVTFMLFTPPIVPNHHENSKHKIISQKLMYDEIAYLMYDLQDVIRQHKHYLKSMKVIHIDTPPPIDMSDMYLYNCLVDKVPPECVTVSYVLHCMLEQVSKAGISTKTVEVVEPQKSLSRSPSIGKKEKIALKLKASLEKHNKIHSALKPIKKQTEAYEYLSVLQKDGDFMRTFHLDDRQCREDLAKIHQKMLMGLPFMREWNGSISDGKNPNDKVPFPCNALFLKLFNSVRCLKTNMSDISKPDDFLFRRRSTNYSELRESSILSALKKCSLLSSPSHLITSENLSSCLDSRGVIWKCLEPRAIQTDGCKPLGVKKENSPSYNCNFADSYASLDRLSKNVILQVLESAYMTFNCVDVLHHKSTDVLLLHFHDYHDNDGLFTNTYTIYLPSHVGLRDFNNIVIKQESEWIEKEESIYQDQIEKFIQAQEAEVHKTASPDKYTTKEIQEQVKSEIGRRIHSFPHGGSQVRLETGEWTYGFRNLSLYLTALENTLCFHSVQECIASHAEPLNFHLSLACGAVVVFSRNSLPTRSDNTLSSSTVLPPDQSAQENKLQQKKIWRLVESRLKTDTSTSSKSLKGKKVNVQGSSSRSSDTEVIDFKSFQRYKLYDKYKELFLPFAYNLLVSWPCGLRIETVKTDHVPIYIKQCHHKKGPECATIKDEVHRCFLPNGNILKFMRNHSVVNLCPDGTIFTCLNFKKQVEGSSIAFGDAEEEKKEGITKTKNRTISRKTVTRRTEKDSKGNFPEETSDESEDFKREEEPFLWDVTVFQVLAPDGRQFLVREDGSVDDMDPILVRTTTDLETGEVFTRRNDGTNTILRPNGTLIVSFPDDSRITSYVTEEFDQNNLTSRQPHNFSCLLFPLTLDEDFIMVNMDVCMEHPNYAKVKTYGGGFKMELGMTDGITVKVFEDGTYSTDIRGEINLEVQDQRVFFTHIDKRSKSNLSKSVLDFTSLQGQSTSATNSTPAALCSTTDSDGNVFQVNNDGSTVFKPRIKPKEGTKREITPGERRCFVVKRDLTASELLPRVETTSHLDHVSRQTGAFLFVEPTSEDPSLNHLVTLCPLKRGTWSGDYETPTDILPQRRHRNKIVRSTYGDPSQWFYPLPKRNCPEGKELSWVIAYSVRIFKDILPSDTSLYASCFGKAVRVPKLGDLVVTGVSKCFILQPRIMEGTIESFLSGEIPSIVDFFLDVARRENRKIPRDVATRYVSDKHRKDALYYRDAKRGVLEPYFNSIQGEMFLAVLGCVHRAADEVMGSMPAASYPKEGPKSCSFWVTAPVTLSERWSASVDAVPSTKYLVQASVGSHSTWECNKPTLVDDRLTVFTNEDRARAKKETDNRTSKETRDNINKYNPETRRRISKNDRPRVLKPVSKGKLVDNDIPYARIPENNLRRRPRKMWRIQREGARGRRPPPPPPLKNCI</sequence>
<feature type="region of interest" description="Disordered" evidence="1">
    <location>
        <begin position="1697"/>
        <end position="1735"/>
    </location>
</feature>
<dbReference type="PANTHER" id="PTHR21963:SF1">
    <property type="entry name" value="SPERM-ASSOCIATED ANTIGEN 17"/>
    <property type="match status" value="1"/>
</dbReference>
<evidence type="ECO:0000313" key="2">
    <source>
        <dbReference type="EMBL" id="CAG2060999.1"/>
    </source>
</evidence>
<evidence type="ECO:0000256" key="1">
    <source>
        <dbReference type="SAM" id="MobiDB-lite"/>
    </source>
</evidence>
<proteinExistence type="predicted"/>
<feature type="compositionally biased region" description="Basic residues" evidence="1">
    <location>
        <begin position="1093"/>
        <end position="1104"/>
    </location>
</feature>
<feature type="region of interest" description="Disordered" evidence="1">
    <location>
        <begin position="196"/>
        <end position="239"/>
    </location>
</feature>
<feature type="compositionally biased region" description="Polar residues" evidence="1">
    <location>
        <begin position="226"/>
        <end position="239"/>
    </location>
</feature>
<dbReference type="PANTHER" id="PTHR21963">
    <property type="entry name" value="PF6"/>
    <property type="match status" value="1"/>
</dbReference>
<feature type="compositionally biased region" description="Pro residues" evidence="1">
    <location>
        <begin position="1779"/>
        <end position="1789"/>
    </location>
</feature>
<feature type="non-terminal residue" evidence="2">
    <location>
        <position position="1"/>
    </location>
</feature>
<comment type="caution">
    <text evidence="2">The sequence shown here is derived from an EMBL/GenBank/DDBJ whole genome shotgun (WGS) entry which is preliminary data.</text>
</comment>
<dbReference type="EMBL" id="CAJPIN010014257">
    <property type="protein sequence ID" value="CAG2060999.1"/>
    <property type="molecule type" value="Genomic_DNA"/>
</dbReference>
<feature type="region of interest" description="Disordered" evidence="1">
    <location>
        <begin position="942"/>
        <end position="961"/>
    </location>
</feature>
<protein>
    <submittedName>
        <fullName evidence="2">Uncharacterized protein</fullName>
    </submittedName>
</protein>
<organism evidence="2 3">
    <name type="scientific">Timema podura</name>
    <name type="common">Walking stick</name>
    <dbReference type="NCBI Taxonomy" id="61482"/>
    <lineage>
        <taxon>Eukaryota</taxon>
        <taxon>Metazoa</taxon>
        <taxon>Ecdysozoa</taxon>
        <taxon>Arthropoda</taxon>
        <taxon>Hexapoda</taxon>
        <taxon>Insecta</taxon>
        <taxon>Pterygota</taxon>
        <taxon>Neoptera</taxon>
        <taxon>Polyneoptera</taxon>
        <taxon>Phasmatodea</taxon>
        <taxon>Timematodea</taxon>
        <taxon>Timematoidea</taxon>
        <taxon>Timematidae</taxon>
        <taxon>Timema</taxon>
    </lineage>
</organism>